<dbReference type="GO" id="GO:0008483">
    <property type="term" value="F:transaminase activity"/>
    <property type="evidence" value="ECO:0007669"/>
    <property type="project" value="UniProtKB-KW"/>
</dbReference>
<name>A0A6G3X893_9ACTN</name>
<proteinExistence type="predicted"/>
<organism evidence="1">
    <name type="scientific">Streptomyces sp. SID7499</name>
    <dbReference type="NCBI Taxonomy" id="2706086"/>
    <lineage>
        <taxon>Bacteria</taxon>
        <taxon>Bacillati</taxon>
        <taxon>Actinomycetota</taxon>
        <taxon>Actinomycetes</taxon>
        <taxon>Kitasatosporales</taxon>
        <taxon>Streptomycetaceae</taxon>
        <taxon>Streptomyces</taxon>
    </lineage>
</organism>
<comment type="caution">
    <text evidence="1">The sequence shown here is derived from an EMBL/GenBank/DDBJ whole genome shotgun (WGS) entry which is preliminary data.</text>
</comment>
<gene>
    <name evidence="1" type="ORF">G3M58_47060</name>
</gene>
<protein>
    <submittedName>
        <fullName evidence="1">PLP-dependent aminotransferase family protein</fullName>
    </submittedName>
</protein>
<dbReference type="EMBL" id="JAAGMN010005005">
    <property type="protein sequence ID" value="NEE14006.1"/>
    <property type="molecule type" value="Genomic_DNA"/>
</dbReference>
<evidence type="ECO:0000313" key="1">
    <source>
        <dbReference type="EMBL" id="NEE14006.1"/>
    </source>
</evidence>
<dbReference type="InterPro" id="IPR015421">
    <property type="entry name" value="PyrdxlP-dep_Trfase_major"/>
</dbReference>
<reference evidence="1" key="1">
    <citation type="submission" date="2020-01" db="EMBL/GenBank/DDBJ databases">
        <title>Insect and environment-associated Actinomycetes.</title>
        <authorList>
            <person name="Currrie C."/>
            <person name="Chevrette M."/>
            <person name="Carlson C."/>
            <person name="Stubbendieck R."/>
            <person name="Wendt-Pienkowski E."/>
        </authorList>
    </citation>
    <scope>NUCLEOTIDE SEQUENCE</scope>
    <source>
        <strain evidence="1">SID7499</strain>
    </source>
</reference>
<keyword evidence="1" id="KW-0032">Aminotransferase</keyword>
<dbReference type="Gene3D" id="3.40.640.10">
    <property type="entry name" value="Type I PLP-dependent aspartate aminotransferase-like (Major domain)"/>
    <property type="match status" value="1"/>
</dbReference>
<dbReference type="AlphaFoldDB" id="A0A6G3X893"/>
<accession>A0A6G3X893</accession>
<dbReference type="SUPFAM" id="SSF53383">
    <property type="entry name" value="PLP-dependent transferases"/>
    <property type="match status" value="1"/>
</dbReference>
<keyword evidence="1" id="KW-0808">Transferase</keyword>
<dbReference type="InterPro" id="IPR015424">
    <property type="entry name" value="PyrdxlP-dep_Trfase"/>
</dbReference>
<feature type="non-terminal residue" evidence="1">
    <location>
        <position position="72"/>
    </location>
</feature>
<sequence length="72" mass="7204">ADTLLTSGIDAIEDAVWAFLRDDAPPLASRAAERTVLVDSLSKRLSPGLSLGFAVAPAAAAGRVAGALRSGG</sequence>
<feature type="non-terminal residue" evidence="1">
    <location>
        <position position="1"/>
    </location>
</feature>